<proteinExistence type="predicted"/>
<reference evidence="1" key="1">
    <citation type="submission" date="2023-04" db="EMBL/GenBank/DDBJ databases">
        <title>Draft Genome sequencing of Naganishia species isolated from polar environments using Oxford Nanopore Technology.</title>
        <authorList>
            <person name="Leo P."/>
            <person name="Venkateswaran K."/>
        </authorList>
    </citation>
    <scope>NUCLEOTIDE SEQUENCE</scope>
    <source>
        <strain evidence="1">MNA-CCFEE 5262</strain>
    </source>
</reference>
<dbReference type="Proteomes" id="UP001230649">
    <property type="component" value="Unassembled WGS sequence"/>
</dbReference>
<protein>
    <submittedName>
        <fullName evidence="1">Uncharacterized protein</fullName>
    </submittedName>
</protein>
<comment type="caution">
    <text evidence="1">The sequence shown here is derived from an EMBL/GenBank/DDBJ whole genome shotgun (WGS) entry which is preliminary data.</text>
</comment>
<evidence type="ECO:0000313" key="2">
    <source>
        <dbReference type="Proteomes" id="UP001230649"/>
    </source>
</evidence>
<organism evidence="1 2">
    <name type="scientific">Naganishia adeliensis</name>
    <dbReference type="NCBI Taxonomy" id="92952"/>
    <lineage>
        <taxon>Eukaryota</taxon>
        <taxon>Fungi</taxon>
        <taxon>Dikarya</taxon>
        <taxon>Basidiomycota</taxon>
        <taxon>Agaricomycotina</taxon>
        <taxon>Tremellomycetes</taxon>
        <taxon>Filobasidiales</taxon>
        <taxon>Filobasidiaceae</taxon>
        <taxon>Naganishia</taxon>
    </lineage>
</organism>
<accession>A0ACC2WZ43</accession>
<keyword evidence="2" id="KW-1185">Reference proteome</keyword>
<evidence type="ECO:0000313" key="1">
    <source>
        <dbReference type="EMBL" id="KAJ9116661.1"/>
    </source>
</evidence>
<name>A0ACC2WZ43_9TREE</name>
<gene>
    <name evidence="1" type="ORF">QFC20_000594</name>
</gene>
<dbReference type="EMBL" id="JASBWS010000003">
    <property type="protein sequence ID" value="KAJ9116661.1"/>
    <property type="molecule type" value="Genomic_DNA"/>
</dbReference>
<sequence length="377" mass="41009">MSVNRYNPYHNTAPARGQPGQYPSQQAITQNTASQRNYEPAVWQWVPDSPEDLRGSFRVLMSGLPTENVAKKEIVELFSSHVTSDVRVDPIFDEGGFNGSCIFTMNSADHVLKAYEAFEGKYFDDMSTQITVELLIRPGSRVPVKIARRLVHEDQIIAVAPIKPLPQSANPSVYYGNGQKAPLAPAAASSNVAQQNSTPIPTGPARGTPRDPAQNRQNGAPVNQSAPTKSRAQQQQNGAAQPPKNQNTNNNANYNKNTSSATSGKSLLQRMNIGLAERISGAPVPKGNPPTEPASSKKNKKQGAAGVGPARPNASITNQARRNMKPYAPFPANTPTHPKAQTANTNAPKNKPQPKRKETQQEILDRELENFQKRRGK</sequence>